<reference evidence="1 2" key="1">
    <citation type="submission" date="2023-04" db="EMBL/GenBank/DDBJ databases">
        <title>Clostridium tannerae sp. nov., isolated from the fecal material of an alpaca.</title>
        <authorList>
            <person name="Miller S."/>
            <person name="Hendry M."/>
            <person name="King J."/>
            <person name="Sankaranarayanan K."/>
            <person name="Lawson P.A."/>
        </authorList>
    </citation>
    <scope>NUCLEOTIDE SEQUENCE [LARGE SCALE GENOMIC DNA]</scope>
    <source>
        <strain evidence="1 2">A1-XYC3</strain>
    </source>
</reference>
<evidence type="ECO:0000313" key="1">
    <source>
        <dbReference type="EMBL" id="MDW8800334.1"/>
    </source>
</evidence>
<dbReference type="Gene3D" id="3.90.1720.10">
    <property type="entry name" value="endopeptidase domain like (from Nostoc punctiforme)"/>
    <property type="match status" value="1"/>
</dbReference>
<dbReference type="SUPFAM" id="SSF54001">
    <property type="entry name" value="Cysteine proteinases"/>
    <property type="match status" value="1"/>
</dbReference>
<dbReference type="Proteomes" id="UP001281656">
    <property type="component" value="Unassembled WGS sequence"/>
</dbReference>
<dbReference type="InterPro" id="IPR038765">
    <property type="entry name" value="Papain-like_cys_pep_sf"/>
</dbReference>
<dbReference type="RefSeq" id="WP_318796871.1">
    <property type="nucleotide sequence ID" value="NZ_JARUJP010000003.1"/>
</dbReference>
<evidence type="ECO:0000313" key="2">
    <source>
        <dbReference type="Proteomes" id="UP001281656"/>
    </source>
</evidence>
<gene>
    <name evidence="1" type="ORF">P8V03_04105</name>
</gene>
<name>A0ABU4JQC6_9CLOT</name>
<keyword evidence="2" id="KW-1185">Reference proteome</keyword>
<protein>
    <submittedName>
        <fullName evidence="1">Uncharacterized protein</fullName>
    </submittedName>
</protein>
<proteinExistence type="predicted"/>
<comment type="caution">
    <text evidence="1">The sequence shown here is derived from an EMBL/GenBank/DDBJ whole genome shotgun (WGS) entry which is preliminary data.</text>
</comment>
<organism evidence="1 2">
    <name type="scientific">Clostridium tanneri</name>
    <dbReference type="NCBI Taxonomy" id="3037988"/>
    <lineage>
        <taxon>Bacteria</taxon>
        <taxon>Bacillati</taxon>
        <taxon>Bacillota</taxon>
        <taxon>Clostridia</taxon>
        <taxon>Eubacteriales</taxon>
        <taxon>Clostridiaceae</taxon>
        <taxon>Clostridium</taxon>
    </lineage>
</organism>
<dbReference type="EMBL" id="JARUJP010000003">
    <property type="protein sequence ID" value="MDW8800334.1"/>
    <property type="molecule type" value="Genomic_DNA"/>
</dbReference>
<accession>A0ABU4JQC6</accession>
<sequence length="198" mass="23333">MEKYCLYIVLTRTNTVMSKLIQFVKNDEYTHAAISLDKELNNMYGFGRKNTYNPFVGRFRQEKVDEGLYKFHKNLPGVIMEVEVSKQQYKKAKGLLNHFIFNSNLYKYNYKGLIHSLFNKAECSETRFLCSEFVYYILKESNIADLDISRNLVRPQSLLDLKGKIIYKGNLKNIKSQNNNCNSIERESFYFPLRPQSN</sequence>